<proteinExistence type="predicted"/>
<comment type="caution">
    <text evidence="1">The sequence shown here is derived from an EMBL/GenBank/DDBJ whole genome shotgun (WGS) entry which is preliminary data.</text>
</comment>
<gene>
    <name evidence="1" type="ORF">BJY01DRAFT_214174</name>
</gene>
<evidence type="ECO:0000313" key="1">
    <source>
        <dbReference type="EMBL" id="KAL2845510.1"/>
    </source>
</evidence>
<name>A0ABR4JZN4_9EURO</name>
<sequence length="266" mass="31081">MPVTIQRITDLNGMDYESQLEFARTMGRRRVWRDCFHTLWLNIETKVYRKKPAKAQRFRRALHEKFGLSKEEWEALRSYFANYEAVGVVKQRNDWLEKECSRLRGLLDTTSNSRSDVRATGDADEEALAAHRAMSNALYQNRNECRRRVELLWKACCYIEHTPIARALKQCRGKAAWHMHPWLRQQCVQAGGCCARRCQCCSRRPGSRWDTWVGHCTPACTCCMKHDGVEVPIAPMEDPIQLRYSIPPAADDLFGERMMDFTVWRC</sequence>
<evidence type="ECO:0000313" key="2">
    <source>
        <dbReference type="Proteomes" id="UP001610446"/>
    </source>
</evidence>
<accession>A0ABR4JZN4</accession>
<reference evidence="1 2" key="1">
    <citation type="submission" date="2024-07" db="EMBL/GenBank/DDBJ databases">
        <title>Section-level genome sequencing and comparative genomics of Aspergillus sections Usti and Cavernicolus.</title>
        <authorList>
            <consortium name="Lawrence Berkeley National Laboratory"/>
            <person name="Nybo J.L."/>
            <person name="Vesth T.C."/>
            <person name="Theobald S."/>
            <person name="Frisvad J.C."/>
            <person name="Larsen T.O."/>
            <person name="Kjaerboelling I."/>
            <person name="Rothschild-Mancinelli K."/>
            <person name="Lyhne E.K."/>
            <person name="Kogle M.E."/>
            <person name="Barry K."/>
            <person name="Clum A."/>
            <person name="Na H."/>
            <person name="Ledsgaard L."/>
            <person name="Lin J."/>
            <person name="Lipzen A."/>
            <person name="Kuo A."/>
            <person name="Riley R."/>
            <person name="Mondo S."/>
            <person name="Labutti K."/>
            <person name="Haridas S."/>
            <person name="Pangalinan J."/>
            <person name="Salamov A.A."/>
            <person name="Simmons B.A."/>
            <person name="Magnuson J.K."/>
            <person name="Chen J."/>
            <person name="Drula E."/>
            <person name="Henrissat B."/>
            <person name="Wiebenga A."/>
            <person name="Lubbers R.J."/>
            <person name="Gomes A.C."/>
            <person name="Makela M.R."/>
            <person name="Stajich J."/>
            <person name="Grigoriev I.V."/>
            <person name="Mortensen U.H."/>
            <person name="De Vries R.P."/>
            <person name="Baker S.E."/>
            <person name="Andersen M.R."/>
        </authorList>
    </citation>
    <scope>NUCLEOTIDE SEQUENCE [LARGE SCALE GENOMIC DNA]</scope>
    <source>
        <strain evidence="1 2">CBS 123904</strain>
    </source>
</reference>
<dbReference type="Proteomes" id="UP001610446">
    <property type="component" value="Unassembled WGS sequence"/>
</dbReference>
<evidence type="ECO:0008006" key="3">
    <source>
        <dbReference type="Google" id="ProtNLM"/>
    </source>
</evidence>
<organism evidence="1 2">
    <name type="scientific">Aspergillus pseudoustus</name>
    <dbReference type="NCBI Taxonomy" id="1810923"/>
    <lineage>
        <taxon>Eukaryota</taxon>
        <taxon>Fungi</taxon>
        <taxon>Dikarya</taxon>
        <taxon>Ascomycota</taxon>
        <taxon>Pezizomycotina</taxon>
        <taxon>Eurotiomycetes</taxon>
        <taxon>Eurotiomycetidae</taxon>
        <taxon>Eurotiales</taxon>
        <taxon>Aspergillaceae</taxon>
        <taxon>Aspergillus</taxon>
        <taxon>Aspergillus subgen. Nidulantes</taxon>
    </lineage>
</organism>
<dbReference type="EMBL" id="JBFXLU010000071">
    <property type="protein sequence ID" value="KAL2845510.1"/>
    <property type="molecule type" value="Genomic_DNA"/>
</dbReference>
<keyword evidence="2" id="KW-1185">Reference proteome</keyword>
<protein>
    <recommendedName>
        <fullName evidence="3">Clr5 domain-containing protein</fullName>
    </recommendedName>
</protein>